<evidence type="ECO:0000313" key="5">
    <source>
        <dbReference type="EMBL" id="OKP76654.1"/>
    </source>
</evidence>
<comment type="caution">
    <text evidence="5">The sequence shown here is derived from an EMBL/GenBank/DDBJ whole genome shotgun (WGS) entry which is preliminary data.</text>
</comment>
<dbReference type="InterPro" id="IPR011013">
    <property type="entry name" value="Gal_mutarotase_sf_dom"/>
</dbReference>
<dbReference type="SUPFAM" id="SSF56784">
    <property type="entry name" value="HAD-like"/>
    <property type="match status" value="1"/>
</dbReference>
<dbReference type="CDD" id="cd02598">
    <property type="entry name" value="HAD_BPGM"/>
    <property type="match status" value="1"/>
</dbReference>
<dbReference type="InterPro" id="IPR010976">
    <property type="entry name" value="B-phosphoglucomutase_hydrolase"/>
</dbReference>
<keyword evidence="6" id="KW-1185">Reference proteome</keyword>
<dbReference type="PANTHER" id="PTHR11051:SF13">
    <property type="entry name" value="GLYCOSYL TRANSFERASE"/>
    <property type="match status" value="1"/>
</dbReference>
<dbReference type="InterPro" id="IPR005195">
    <property type="entry name" value="Glyco_hydro_65_M"/>
</dbReference>
<accession>A0ABX3EE47</accession>
<dbReference type="Gene3D" id="2.70.98.40">
    <property type="entry name" value="Glycoside hydrolase, family 65, N-terminal domain"/>
    <property type="match status" value="1"/>
</dbReference>
<dbReference type="SFLD" id="SFLDS00003">
    <property type="entry name" value="Haloacid_Dehalogenase"/>
    <property type="match status" value="1"/>
</dbReference>
<dbReference type="Pfam" id="PF03636">
    <property type="entry name" value="Glyco_hydro_65N"/>
    <property type="match status" value="1"/>
</dbReference>
<dbReference type="InterPro" id="IPR012341">
    <property type="entry name" value="6hp_glycosidase-like_sf"/>
</dbReference>
<evidence type="ECO:0000259" key="3">
    <source>
        <dbReference type="Pfam" id="PF03633"/>
    </source>
</evidence>
<feature type="domain" description="Glycoside hydrolase family 65 N-terminal" evidence="4">
    <location>
        <begin position="25"/>
        <end position="287"/>
    </location>
</feature>
<dbReference type="Pfam" id="PF00702">
    <property type="entry name" value="Hydrolase"/>
    <property type="match status" value="1"/>
</dbReference>
<dbReference type="InterPro" id="IPR006439">
    <property type="entry name" value="HAD-SF_hydro_IA"/>
</dbReference>
<dbReference type="InterPro" id="IPR005196">
    <property type="entry name" value="Glyco_hydro_65_N"/>
</dbReference>
<dbReference type="InterPro" id="IPR005194">
    <property type="entry name" value="Glyco_hydro_65_C"/>
</dbReference>
<dbReference type="NCBIfam" id="TIGR02009">
    <property type="entry name" value="PGMB-YQAB-SF"/>
    <property type="match status" value="1"/>
</dbReference>
<gene>
    <name evidence="5" type="ORF">A3844_30775</name>
</gene>
<protein>
    <submittedName>
        <fullName evidence="5">Beta-phosphoglucomutase</fullName>
    </submittedName>
</protein>
<dbReference type="InterPro" id="IPR037018">
    <property type="entry name" value="GH65_N"/>
</dbReference>
<reference evidence="5 6" key="1">
    <citation type="submission" date="2016-03" db="EMBL/GenBank/DDBJ databases">
        <authorList>
            <person name="Sant'Anna F.H."/>
            <person name="Ambrosini A."/>
            <person name="Souza R."/>
            <person name="Bach E."/>
            <person name="Fernandes G."/>
            <person name="Balsanelli E."/>
            <person name="Baura V.A."/>
            <person name="Souza E.M."/>
            <person name="Passaglia L."/>
        </authorList>
    </citation>
    <scope>NUCLEOTIDE SEQUENCE [LARGE SCALE GENOMIC DNA]</scope>
    <source>
        <strain evidence="5 6">P26E</strain>
    </source>
</reference>
<dbReference type="InterPro" id="IPR023198">
    <property type="entry name" value="PGP-like_dom2"/>
</dbReference>
<dbReference type="SUPFAM" id="SSF74650">
    <property type="entry name" value="Galactose mutarotase-like"/>
    <property type="match status" value="1"/>
</dbReference>
<dbReference type="NCBIfam" id="TIGR01990">
    <property type="entry name" value="bPGM"/>
    <property type="match status" value="1"/>
</dbReference>
<proteinExistence type="inferred from homology"/>
<dbReference type="SFLD" id="SFLDG01129">
    <property type="entry name" value="C1.5:_HAD__Beta-PGM__Phosphata"/>
    <property type="match status" value="1"/>
</dbReference>
<dbReference type="NCBIfam" id="TIGR01509">
    <property type="entry name" value="HAD-SF-IA-v3"/>
    <property type="match status" value="1"/>
</dbReference>
<dbReference type="InterPro" id="IPR008928">
    <property type="entry name" value="6-hairpin_glycosidase_sf"/>
</dbReference>
<evidence type="ECO:0000259" key="4">
    <source>
        <dbReference type="Pfam" id="PF03636"/>
    </source>
</evidence>
<dbReference type="InterPro" id="IPR010972">
    <property type="entry name" value="Beta-PGM"/>
</dbReference>
<feature type="domain" description="Glycoside hydrolase family 65 central catalytic" evidence="2">
    <location>
        <begin position="343"/>
        <end position="706"/>
    </location>
</feature>
<organism evidence="5 6">
    <name type="scientific">Paenibacillus helianthi</name>
    <dbReference type="NCBI Taxonomy" id="1349432"/>
    <lineage>
        <taxon>Bacteria</taxon>
        <taxon>Bacillati</taxon>
        <taxon>Bacillota</taxon>
        <taxon>Bacilli</taxon>
        <taxon>Bacillales</taxon>
        <taxon>Paenibacillaceae</taxon>
        <taxon>Paenibacillus</taxon>
    </lineage>
</organism>
<dbReference type="Pfam" id="PF03633">
    <property type="entry name" value="Glyco_hydro_65C"/>
    <property type="match status" value="1"/>
</dbReference>
<dbReference type="InterPro" id="IPR023214">
    <property type="entry name" value="HAD_sf"/>
</dbReference>
<dbReference type="Proteomes" id="UP000186058">
    <property type="component" value="Unassembled WGS sequence"/>
</dbReference>
<dbReference type="Gene3D" id="3.40.50.1000">
    <property type="entry name" value="HAD superfamily/HAD-like"/>
    <property type="match status" value="1"/>
</dbReference>
<dbReference type="SUPFAM" id="SSF48208">
    <property type="entry name" value="Six-hairpin glycosidases"/>
    <property type="match status" value="1"/>
</dbReference>
<dbReference type="PANTHER" id="PTHR11051">
    <property type="entry name" value="GLYCOSYL HYDROLASE-RELATED"/>
    <property type="match status" value="1"/>
</dbReference>
<name>A0ABX3EE47_9BACL</name>
<dbReference type="EMBL" id="LVWI01000114">
    <property type="protein sequence ID" value="OKP76654.1"/>
    <property type="molecule type" value="Genomic_DNA"/>
</dbReference>
<evidence type="ECO:0000259" key="2">
    <source>
        <dbReference type="Pfam" id="PF03632"/>
    </source>
</evidence>
<dbReference type="Gene3D" id="2.60.420.10">
    <property type="entry name" value="Maltose phosphorylase, domain 3"/>
    <property type="match status" value="1"/>
</dbReference>
<dbReference type="Pfam" id="PF03632">
    <property type="entry name" value="Glyco_hydro_65m"/>
    <property type="match status" value="1"/>
</dbReference>
<sequence>MFKMKMKPYEHPAALYPYRDWSLGEDAYEDEHNQRSESVFALGNGYIGMRGNFEEGYHGLAGTSVAGNYLNGFFDSEPIVYPEGAYGYPERNQAMLNVTDARIIELSIEGHAFHLNSGTVHRYGRWLDMRSGILHREVEWESPAGHRVLLQIRRMVSLKHKHLAATHYSVTALNFDGTLTFSSAMDGDIVRQEASGDPRLGSGSREPSLLLEGTGYDEAAGMLWMKQRTRHTQFALLTAMSHKLQAESGHEVSRHLTGPRISVCYTAEVLSGQSVSLSKYISYHTSKDYDEEELHSRSMAVLEMAADCGFDGLAAEQQAYLDVFWSHTDVEITGDPALQQGIRFNAFQLLQSVGRDGVTNIGAKGLTGEGYEGHYFWDTEMYMLPFFTYTQPEVSRALLEFRYATLGKARERAAVMSQTGALYPWRTIDGAENSAYFPAGTAQAHINADIAYGIKQYVQATGDVEFLAAKGAEVLFETSRFWADLGHYNPARGGAFCIDAVTGPDEYTAIVNNNAYTNLMVRDQLLYAFETADLLRREYPGDYERLERSIGLSTQEAEGWLEAAEKMYIPFDRALGIYAQDDTFLSKRKWDFERTPADKYPLLLNYHPLVIYRHQVLKQADLVMALFLLGDQFSLADKIRNYQYYEPLTTHDSSLSPCIHSIVSAEIGDLAGAYAYFDRTVRMDLDDINRNAKDGLHMAAMAGSWMSIVNGFGGMRQYDGVLCFHPALPEQWQSYRFKITSRGQLLDVYVDREAAVYTLLEGEGLTIRHLEQTLQLSPREPVTVSLARRLEAVIFDLDGVITDTAEYHYLAWLALADGLGVPFSREKNERLKGVSRMESLDIVLEDSGLSLPEAEKQRLAEQKNDHYREMIGRITPEDLLPGIPELLDSLRERGILLGLASASLNAPQILERLGAARWFQAIADPAGLRKGKPDPEIFLQAAELLGVTPGHCIGVEDAAAGIAAIKAAGMKAVGIGSAAQLGTADLLVPGPSGLSVEKLMELIQL</sequence>
<feature type="domain" description="Glycoside hydrolase family 65 C-terminal" evidence="3">
    <location>
        <begin position="715"/>
        <end position="776"/>
    </location>
</feature>
<dbReference type="Gene3D" id="1.50.10.10">
    <property type="match status" value="1"/>
</dbReference>
<dbReference type="Gene3D" id="1.10.150.240">
    <property type="entry name" value="Putative phosphatase, domain 2"/>
    <property type="match status" value="1"/>
</dbReference>
<comment type="similarity">
    <text evidence="1">Belongs to the HAD-like hydrolase superfamily. CbbY/CbbZ/Gph/YieH family.</text>
</comment>
<dbReference type="InterPro" id="IPR036412">
    <property type="entry name" value="HAD-like_sf"/>
</dbReference>
<evidence type="ECO:0000256" key="1">
    <source>
        <dbReference type="ARBA" id="ARBA00006171"/>
    </source>
</evidence>
<evidence type="ECO:0000313" key="6">
    <source>
        <dbReference type="Proteomes" id="UP000186058"/>
    </source>
</evidence>
<dbReference type="SFLD" id="SFLDG01135">
    <property type="entry name" value="C1.5.6:_HAD__Beta-PGM__Phospha"/>
    <property type="match status" value="1"/>
</dbReference>